<accession>A0AAI9CEK7</accession>
<keyword evidence="8" id="KW-0653">Protein transport</keyword>
<feature type="domain" description="Trimeric autotransporter adhesin YadA-like C-terminal membrane anchor" evidence="12">
    <location>
        <begin position="1651"/>
        <end position="1703"/>
    </location>
</feature>
<dbReference type="EMBL" id="ABLOMU010000084">
    <property type="protein sequence ID" value="EKT4443450.1"/>
    <property type="molecule type" value="Genomic_DNA"/>
</dbReference>
<dbReference type="Pfam" id="PF03895">
    <property type="entry name" value="YadA_anchor"/>
    <property type="match status" value="1"/>
</dbReference>
<feature type="domain" description="Trimeric autotransporter adhesin YadA-like stalk" evidence="14">
    <location>
        <begin position="810"/>
        <end position="844"/>
    </location>
</feature>
<dbReference type="InterPro" id="IPR008640">
    <property type="entry name" value="Adhesin_Head_dom"/>
</dbReference>
<evidence type="ECO:0000259" key="14">
    <source>
        <dbReference type="Pfam" id="PF05662"/>
    </source>
</evidence>
<feature type="domain" description="Trimeric autotransporter adhesin YadA-like stalk" evidence="14">
    <location>
        <begin position="320"/>
        <end position="364"/>
    </location>
</feature>
<feature type="region of interest" description="Disordered" evidence="11">
    <location>
        <begin position="1531"/>
        <end position="1591"/>
    </location>
</feature>
<feature type="domain" description="Trimeric autotransporter adhesin YadA-like head" evidence="13">
    <location>
        <begin position="724"/>
        <end position="750"/>
    </location>
</feature>
<keyword evidence="9" id="KW-0472">Membrane</keyword>
<evidence type="ECO:0000256" key="6">
    <source>
        <dbReference type="ARBA" id="ARBA00022692"/>
    </source>
</evidence>
<dbReference type="Pfam" id="PF05662">
    <property type="entry name" value="YadA_stalk"/>
    <property type="match status" value="11"/>
</dbReference>
<dbReference type="InterPro" id="IPR045584">
    <property type="entry name" value="Pilin-like"/>
</dbReference>
<dbReference type="RefSeq" id="WP_164158896.1">
    <property type="nucleotide sequence ID" value="NZ_JBFCWN010000051.1"/>
</dbReference>
<keyword evidence="4" id="KW-0813">Transport</keyword>
<keyword evidence="7" id="KW-0732">Signal</keyword>
<dbReference type="Gene3D" id="1.20.5.170">
    <property type="match status" value="4"/>
</dbReference>
<feature type="domain" description="Trimeric autotransporter adhesin YadA-like stalk" evidence="14">
    <location>
        <begin position="1489"/>
        <end position="1524"/>
    </location>
</feature>
<dbReference type="CDD" id="cd12820">
    <property type="entry name" value="LbR_YadA-like"/>
    <property type="match status" value="2"/>
</dbReference>
<dbReference type="Pfam" id="PF13018">
    <property type="entry name" value="ESPR"/>
    <property type="match status" value="1"/>
</dbReference>
<evidence type="ECO:0000256" key="3">
    <source>
        <dbReference type="ARBA" id="ARBA00005848"/>
    </source>
</evidence>
<dbReference type="InterPro" id="IPR008635">
    <property type="entry name" value="Coiled_stalk_dom"/>
</dbReference>
<feature type="domain" description="Trimeric autotransporter adhesin YadA-like stalk" evidence="14">
    <location>
        <begin position="1383"/>
        <end position="1419"/>
    </location>
</feature>
<evidence type="ECO:0000256" key="2">
    <source>
        <dbReference type="ARBA" id="ARBA00004442"/>
    </source>
</evidence>
<comment type="caution">
    <text evidence="16">The sequence shown here is derived from an EMBL/GenBank/DDBJ whole genome shotgun (WGS) entry which is preliminary data.</text>
</comment>
<reference evidence="16" key="1">
    <citation type="submission" date="2022-07" db="EMBL/GenBank/DDBJ databases">
        <authorList>
            <consortium name="Clinical and Environmental Microbiology Branch: Whole genome sequencing antimicrobial resistance pathogens in the healthcare setting"/>
        </authorList>
    </citation>
    <scope>NUCLEOTIDE SEQUENCE</scope>
    <source>
        <strain evidence="16">Stenotrophomonas_maltophilia_2021CK-00905</strain>
    </source>
</reference>
<feature type="domain" description="Trimeric autotransporter adhesin YadA-like stalk" evidence="14">
    <location>
        <begin position="551"/>
        <end position="593"/>
    </location>
</feature>
<feature type="domain" description="Trimeric autotransporter adhesin YadA-like head" evidence="13">
    <location>
        <begin position="144"/>
        <end position="169"/>
    </location>
</feature>
<evidence type="ECO:0000256" key="10">
    <source>
        <dbReference type="ARBA" id="ARBA00023237"/>
    </source>
</evidence>
<evidence type="ECO:0000256" key="11">
    <source>
        <dbReference type="SAM" id="MobiDB-lite"/>
    </source>
</evidence>
<dbReference type="Gene3D" id="2.150.10.10">
    <property type="entry name" value="Serralysin-like metalloprotease, C-terminal"/>
    <property type="match status" value="7"/>
</dbReference>
<evidence type="ECO:0000256" key="4">
    <source>
        <dbReference type="ARBA" id="ARBA00022448"/>
    </source>
</evidence>
<evidence type="ECO:0000313" key="17">
    <source>
        <dbReference type="Proteomes" id="UP001214521"/>
    </source>
</evidence>
<feature type="domain" description="Trimeric autotransporter adhesin YadA-like stalk" evidence="14">
    <location>
        <begin position="1165"/>
        <end position="1200"/>
    </location>
</feature>
<dbReference type="GO" id="GO:0009986">
    <property type="term" value="C:cell surface"/>
    <property type="evidence" value="ECO:0007669"/>
    <property type="project" value="UniProtKB-SubCell"/>
</dbReference>
<feature type="domain" description="Trimeric autotransporter adhesin YadA-like head" evidence="13">
    <location>
        <begin position="509"/>
        <end position="533"/>
    </location>
</feature>
<evidence type="ECO:0000313" key="16">
    <source>
        <dbReference type="EMBL" id="EKT4443450.1"/>
    </source>
</evidence>
<feature type="domain" description="Trimeric autotransporter adhesin YadA-like head" evidence="13">
    <location>
        <begin position="210"/>
        <end position="232"/>
    </location>
</feature>
<feature type="domain" description="Trimeric autotransporter adhesin YadA-like stalk" evidence="14">
    <location>
        <begin position="646"/>
        <end position="690"/>
    </location>
</feature>
<dbReference type="InterPro" id="IPR011049">
    <property type="entry name" value="Serralysin-like_metalloprot_C"/>
</dbReference>
<evidence type="ECO:0000256" key="8">
    <source>
        <dbReference type="ARBA" id="ARBA00022927"/>
    </source>
</evidence>
<sequence>MNKIYRRLWSTARQCWVVASELTSPRGKPASSVGAAVLIVTASLVPGAGVGTAGAVTYHACQNPEQIILNCVPFMAHVPSMAQNTLGPNTSSYMMLGAGSHMQGRYSSLFGNWSSSVGDNNAVFGFDARARQGGSAVFGARSVADGFGAVAVGTYAHASGQFGIAMGYAARTVDNGGGISRIAIGNDSYAGTPGWTGAIAFGGLARAEYDGVALGYEAQAKGAGSVALGRGAVATESYVVSVGNAAAPRRVVYVADGNVSQHSMDAVNGRQLLGVKETAERALDNSKLVTQASASGQIRVGAENSGTVLDVRNRSNANRKISGVADAALSTTSTEAVTGKQLHATNQRVSTATSTANAAKASADAAVGRIGAAAVALGQAAVAEGSGSTASAALGSAAKAYNGNGVAMGADARAGVNDKGEKSTAATGAVAIGALSRSGNGAVAAGLRASAIGDRAVALGNDANAAGTHATAVGYKATASANQATAVGREASASGTFSTALGNLASARAESAVALGDRAVAAHTDSVALGNGSQTTAGNQISVGNDTLKRKIVNVADGALNTSSAEAVTGKQLNATNVEVASVRTTAASAQTTAGAAKTAADDALAKANALGGLVGQTSVTGNVRLGSENTGTVLDVRNKSNASRKVTGVADATLSTSSTEAVSGKQLNATNTEVASVRSAAANAQTTANVAQTTADSAFAKARATGNAVATAADVNDANKATATGHLAMAMGNVAKASGVATVAVGNNANAVGTNAISIGSASGATSQFALALGGNAKATHENAVALGEKSVTGGTNQVSIGNATLKRKLVNVADATLSSTSTDAVTGKQVFAVDQKVTANQSLLASHATELTGHEARIAGNRRELDDLRTEFDNFDPDLEGVVRYAADGSVDMDGGKVRGVAAGDISSAGSTDAVNGGQLFVTNQRLSQVEETAGYIAIGHDDESIDAKAGEFSVAIGDGAEAGEGTDGATAIGAFSRARGKGSVALGRASFVDSSAENGFALGTGSSVHSNEGVALGGFARIESGAEYSVALGASSTATEENVVSVGNLTRKRRIVNLARGRGAEDAVTVGQLGDSLAALGGGAGIDPGGNIILPTYKIQGGSQNNVEDALNVLDGAVVAGKNRADRFENQLRSVLQDSPATRSDGLGQLNLAGANGMVLGNVANGLIAPGSRDAVNGGQLYAAEQKIERNRNDLDGLREKLVGGAEMQVSDAAGLIDFAGARLTGVADGELNPGSSDVVTGRQLYDTNRSLERLAENSNFLKFGDSIDRVPARAGRFAIAMGDSAEASLDTEGAVALGAYAVASGTNSVALGRAAHVHEGAARGFALGTESQVAESGAIAIGAASAVLKGAVESVAIGAQSVARESHTVSFGNDGMQRRLVNVARGRNANDAATVGQLRGALATLGSDVDANGNIVGPTFNVQGGSQHTLGDALNALDGAVITAGTRVDRVENQLRSVFQDSPATRSDGLGQLNLAGANGMVLGNVANGLIAPGSRDAINGGQLHAMEQRLDGRIDGLEQRVDATPEGRALASASAPTPPAAPEAEGPAGASGEPAAASAGRAGGGIASADGGGTPAPADAPAPTPQVNTADLEKMLARANEYTDGAISNFERRLDKMDKRFNRMAAMSSAQTAMAMNTAGLATYNRLGAGVGYAEGESAMAVGYQRVLNDKGSATFSLNGAFTNSGERSMGVGVGIGW</sequence>
<feature type="domain" description="Trimeric autotransporter adhesin YadA-like head" evidence="13">
    <location>
        <begin position="1296"/>
        <end position="1317"/>
    </location>
</feature>
<protein>
    <submittedName>
        <fullName evidence="16">YadA-like family protein</fullName>
    </submittedName>
</protein>
<dbReference type="InterPro" id="IPR005594">
    <property type="entry name" value="YadA_C"/>
</dbReference>
<dbReference type="InterPro" id="IPR024973">
    <property type="entry name" value="ESPR"/>
</dbReference>
<feature type="compositionally biased region" description="Low complexity" evidence="11">
    <location>
        <begin position="1547"/>
        <end position="1565"/>
    </location>
</feature>
<evidence type="ECO:0000256" key="7">
    <source>
        <dbReference type="ARBA" id="ARBA00022729"/>
    </source>
</evidence>
<gene>
    <name evidence="16" type="ORF">QEK83_004155</name>
</gene>
<comment type="similarity">
    <text evidence="3">Belongs to the autotransporter-2 (AT-2) (TC 1.B.40) family.</text>
</comment>
<feature type="domain" description="Trimeric autotransporter adhesin YadA-like stalk" evidence="14">
    <location>
        <begin position="1226"/>
        <end position="1262"/>
    </location>
</feature>
<dbReference type="Proteomes" id="UP001214521">
    <property type="component" value="Unassembled WGS sequence"/>
</dbReference>
<evidence type="ECO:0000259" key="15">
    <source>
        <dbReference type="Pfam" id="PF13018"/>
    </source>
</evidence>
<proteinExistence type="inferred from homology"/>
<keyword evidence="5" id="KW-1134">Transmembrane beta strand</keyword>
<organism evidence="16 17">
    <name type="scientific">Stenotrophomonas maltophilia</name>
    <name type="common">Pseudomonas maltophilia</name>
    <name type="synonym">Xanthomonas maltophilia</name>
    <dbReference type="NCBI Taxonomy" id="40324"/>
    <lineage>
        <taxon>Bacteria</taxon>
        <taxon>Pseudomonadati</taxon>
        <taxon>Pseudomonadota</taxon>
        <taxon>Gammaproteobacteria</taxon>
        <taxon>Lysobacterales</taxon>
        <taxon>Lysobacteraceae</taxon>
        <taxon>Stenotrophomonas</taxon>
        <taxon>Stenotrophomonas maltophilia group</taxon>
    </lineage>
</organism>
<evidence type="ECO:0000256" key="5">
    <source>
        <dbReference type="ARBA" id="ARBA00022452"/>
    </source>
</evidence>
<feature type="domain" description="Trimeric autotransporter adhesin YadA-like head" evidence="13">
    <location>
        <begin position="1030"/>
        <end position="1051"/>
    </location>
</feature>
<dbReference type="Pfam" id="PF05658">
    <property type="entry name" value="YadA_head"/>
    <property type="match status" value="10"/>
</dbReference>
<comment type="subcellular location">
    <subcellularLocation>
        <location evidence="2">Cell outer membrane</location>
    </subcellularLocation>
    <subcellularLocation>
        <location evidence="1">Cell surface</location>
    </subcellularLocation>
</comment>
<feature type="domain" description="Trimeric autotransporter adhesin YadA-like stalk" evidence="14">
    <location>
        <begin position="254"/>
        <end position="292"/>
    </location>
</feature>
<keyword evidence="6" id="KW-0812">Transmembrane</keyword>
<keyword evidence="10" id="KW-0998">Cell outer membrane</keyword>
<dbReference type="GO" id="GO:0009279">
    <property type="term" value="C:cell outer membrane"/>
    <property type="evidence" value="ECO:0007669"/>
    <property type="project" value="UniProtKB-SubCell"/>
</dbReference>
<feature type="domain" description="ESPR" evidence="15">
    <location>
        <begin position="1"/>
        <end position="44"/>
    </location>
</feature>
<feature type="domain" description="Trimeric autotransporter adhesin YadA-like head" evidence="13">
    <location>
        <begin position="766"/>
        <end position="789"/>
    </location>
</feature>
<dbReference type="SUPFAM" id="SSF54523">
    <property type="entry name" value="Pili subunits"/>
    <property type="match status" value="1"/>
</dbReference>
<dbReference type="Gene3D" id="3.30.1300.30">
    <property type="entry name" value="GSPII I/J protein-like"/>
    <property type="match status" value="1"/>
</dbReference>
<dbReference type="GO" id="GO:0015031">
    <property type="term" value="P:protein transport"/>
    <property type="evidence" value="ECO:0007669"/>
    <property type="project" value="UniProtKB-KW"/>
</dbReference>
<feature type="domain" description="Trimeric autotransporter adhesin YadA-like head" evidence="13">
    <location>
        <begin position="451"/>
        <end position="477"/>
    </location>
</feature>
<feature type="domain" description="Trimeric autotransporter adhesin YadA-like stalk" evidence="14">
    <location>
        <begin position="1057"/>
        <end position="1086"/>
    </location>
</feature>
<feature type="domain" description="Trimeric autotransporter adhesin YadA-like head" evidence="13">
    <location>
        <begin position="970"/>
        <end position="991"/>
    </location>
</feature>
<evidence type="ECO:0000259" key="13">
    <source>
        <dbReference type="Pfam" id="PF05658"/>
    </source>
</evidence>
<feature type="compositionally biased region" description="Gly residues" evidence="11">
    <location>
        <begin position="1566"/>
        <end position="1579"/>
    </location>
</feature>
<feature type="domain" description="Trimeric autotransporter adhesin YadA-like head" evidence="13">
    <location>
        <begin position="479"/>
        <end position="504"/>
    </location>
</feature>
<evidence type="ECO:0000259" key="12">
    <source>
        <dbReference type="Pfam" id="PF03895"/>
    </source>
</evidence>
<name>A0AAI9CEK7_STEMA</name>
<evidence type="ECO:0000256" key="9">
    <source>
        <dbReference type="ARBA" id="ARBA00023136"/>
    </source>
</evidence>
<feature type="domain" description="Trimeric autotransporter adhesin YadA-like stalk" evidence="14">
    <location>
        <begin position="900"/>
        <end position="931"/>
    </location>
</feature>
<evidence type="ECO:0000256" key="1">
    <source>
        <dbReference type="ARBA" id="ARBA00004241"/>
    </source>
</evidence>
<dbReference type="SUPFAM" id="SSF101967">
    <property type="entry name" value="Adhesin YadA, collagen-binding domain"/>
    <property type="match status" value="5"/>
</dbReference>